<organism evidence="2 3">
    <name type="scientific">Mucilaginibacter gracilis</name>
    <dbReference type="NCBI Taxonomy" id="423350"/>
    <lineage>
        <taxon>Bacteria</taxon>
        <taxon>Pseudomonadati</taxon>
        <taxon>Bacteroidota</taxon>
        <taxon>Sphingobacteriia</taxon>
        <taxon>Sphingobacteriales</taxon>
        <taxon>Sphingobacteriaceae</taxon>
        <taxon>Mucilaginibacter</taxon>
    </lineage>
</organism>
<evidence type="ECO:0000313" key="3">
    <source>
        <dbReference type="Proteomes" id="UP000268007"/>
    </source>
</evidence>
<evidence type="ECO:0000313" key="1">
    <source>
        <dbReference type="EMBL" id="RKR82277.1"/>
    </source>
</evidence>
<comment type="caution">
    <text evidence="2">The sequence shown here is derived from an EMBL/GenBank/DDBJ whole genome shotgun (WGS) entry which is preliminary data.</text>
</comment>
<protein>
    <recommendedName>
        <fullName evidence="4">Outer membrane protein with beta-barrel domain</fullName>
    </recommendedName>
</protein>
<evidence type="ECO:0008006" key="4">
    <source>
        <dbReference type="Google" id="ProtNLM"/>
    </source>
</evidence>
<reference evidence="2 3" key="1">
    <citation type="submission" date="2018-10" db="EMBL/GenBank/DDBJ databases">
        <title>Genomic Encyclopedia of Archaeal and Bacterial Type Strains, Phase II (KMG-II): from individual species to whole genera.</title>
        <authorList>
            <person name="Goeker M."/>
        </authorList>
    </citation>
    <scope>NUCLEOTIDE SEQUENCE [LARGE SCALE GENOMIC DNA]</scope>
    <source>
        <strain evidence="2 3">DSM 18602</strain>
    </source>
</reference>
<dbReference type="Proteomes" id="UP000268007">
    <property type="component" value="Unassembled WGS sequence"/>
</dbReference>
<dbReference type="EMBL" id="RBKU01000001">
    <property type="protein sequence ID" value="RKR82783.1"/>
    <property type="molecule type" value="Genomic_DNA"/>
</dbReference>
<gene>
    <name evidence="1" type="ORF">BDD43_2453</name>
    <name evidence="2" type="ORF">BDD43_2970</name>
</gene>
<dbReference type="OrthoDB" id="648040at2"/>
<keyword evidence="3" id="KW-1185">Reference proteome</keyword>
<proteinExistence type="predicted"/>
<name>A0A495J1U9_9SPHI</name>
<dbReference type="RefSeq" id="WP_121197898.1">
    <property type="nucleotide sequence ID" value="NZ_RBKU01000001.1"/>
</dbReference>
<dbReference type="AlphaFoldDB" id="A0A495J1U9"/>
<dbReference type="EMBL" id="RBKU01000001">
    <property type="protein sequence ID" value="RKR82277.1"/>
    <property type="molecule type" value="Genomic_DNA"/>
</dbReference>
<accession>A0A495J1U9</accession>
<sequence>MKFKTYLLFKNKTYLFSFMVVMLASILCPHRGYSQVDYYYGQHKRGLSIGIGGGVSILNAHYRDNPLSGVGLVKVDYDFTQYISVGVEGQMGQLLGQDVVPNRQYFPFSLDNYSSVSLGVRVSVGAIKDYPTSTALQDVIKKIYLGVGGGVVMTHISLGDYRLSTNKGSYSTPQMDKTCFVIPINIGTNINLPGILGADKLELNPNYQFNYSRDQYLDGIGPADQYTKHDYTGYSLISLTLKYKF</sequence>
<evidence type="ECO:0000313" key="2">
    <source>
        <dbReference type="EMBL" id="RKR82783.1"/>
    </source>
</evidence>